<organism evidence="1 2">
    <name type="scientific">Marinithermofilum abyssi</name>
    <dbReference type="NCBI Taxonomy" id="1571185"/>
    <lineage>
        <taxon>Bacteria</taxon>
        <taxon>Bacillati</taxon>
        <taxon>Bacillota</taxon>
        <taxon>Bacilli</taxon>
        <taxon>Bacillales</taxon>
        <taxon>Thermoactinomycetaceae</taxon>
        <taxon>Marinithermofilum</taxon>
    </lineage>
</organism>
<protein>
    <submittedName>
        <fullName evidence="1">5'-deoxynucleotidase</fullName>
    </submittedName>
</protein>
<accession>A0A8J2YET1</accession>
<reference evidence="1" key="2">
    <citation type="submission" date="2020-09" db="EMBL/GenBank/DDBJ databases">
        <authorList>
            <person name="Sun Q."/>
            <person name="Zhou Y."/>
        </authorList>
    </citation>
    <scope>NUCLEOTIDE SEQUENCE</scope>
    <source>
        <strain evidence="1">CGMCC 1.15179</strain>
    </source>
</reference>
<dbReference type="Gene3D" id="1.10.3210.10">
    <property type="entry name" value="Hypothetical protein af1432"/>
    <property type="match status" value="1"/>
</dbReference>
<dbReference type="Proteomes" id="UP000625210">
    <property type="component" value="Unassembled WGS sequence"/>
</dbReference>
<gene>
    <name evidence="1" type="ORF">GCM10011571_31080</name>
</gene>
<dbReference type="EMBL" id="BMHQ01000013">
    <property type="protein sequence ID" value="GGE26644.1"/>
    <property type="molecule type" value="Genomic_DNA"/>
</dbReference>
<comment type="caution">
    <text evidence="1">The sequence shown here is derived from an EMBL/GenBank/DDBJ whole genome shotgun (WGS) entry which is preliminary data.</text>
</comment>
<dbReference type="AlphaFoldDB" id="A0A8J2YET1"/>
<evidence type="ECO:0000313" key="2">
    <source>
        <dbReference type="Proteomes" id="UP000625210"/>
    </source>
</evidence>
<keyword evidence="2" id="KW-1185">Reference proteome</keyword>
<name>A0A8J2YET1_9BACL</name>
<proteinExistence type="predicted"/>
<dbReference type="SUPFAM" id="SSF109604">
    <property type="entry name" value="HD-domain/PDEase-like"/>
    <property type="match status" value="1"/>
</dbReference>
<dbReference type="Pfam" id="PF12917">
    <property type="entry name" value="YfbR-like"/>
    <property type="match status" value="1"/>
</dbReference>
<reference evidence="1" key="1">
    <citation type="journal article" date="2014" name="Int. J. Syst. Evol. Microbiol.">
        <title>Complete genome sequence of Corynebacterium casei LMG S-19264T (=DSM 44701T), isolated from a smear-ripened cheese.</title>
        <authorList>
            <consortium name="US DOE Joint Genome Institute (JGI-PGF)"/>
            <person name="Walter F."/>
            <person name="Albersmeier A."/>
            <person name="Kalinowski J."/>
            <person name="Ruckert C."/>
        </authorList>
    </citation>
    <scope>NUCLEOTIDE SEQUENCE</scope>
    <source>
        <strain evidence="1">CGMCC 1.15179</strain>
    </source>
</reference>
<sequence>MRIQAFLLVNLHGEVTCMNPFFAYLYRLRLIERWSLMRNVVKENVAEHSFHVALLTHALCMIGNEVFGKKIPVDRAVSLALFHDATEVITGDIPSPVKHHNPGLLKGFRELESLAAARMCDMVPEPLARHYRPLIEGKDEELYRWVKAADLLDGYLKCIMEIAAGNGEFHVAKRELEERLLRLEMPEVAYFLDHFAPSFEKTLDELAE</sequence>
<dbReference type="NCBIfam" id="NF003009">
    <property type="entry name" value="PRK03826.1"/>
    <property type="match status" value="1"/>
</dbReference>
<evidence type="ECO:0000313" key="1">
    <source>
        <dbReference type="EMBL" id="GGE26644.1"/>
    </source>
</evidence>